<keyword evidence="5 8" id="KW-0862">Zinc</keyword>
<dbReference type="Pfam" id="PF13912">
    <property type="entry name" value="zf-C2H2_6"/>
    <property type="match status" value="1"/>
</dbReference>
<feature type="region of interest" description="Disordered" evidence="9">
    <location>
        <begin position="527"/>
        <end position="570"/>
    </location>
</feature>
<feature type="binding site" evidence="8">
    <location>
        <position position="59"/>
    </location>
    <ligand>
        <name>Zn(2+)</name>
        <dbReference type="ChEBI" id="CHEBI:29105"/>
    </ligand>
</feature>
<protein>
    <recommendedName>
        <fullName evidence="14">Protein krueppel</fullName>
    </recommendedName>
</protein>
<dbReference type="SUPFAM" id="SSF57716">
    <property type="entry name" value="Glucocorticoid receptor-like (DNA-binding domain)"/>
    <property type="match status" value="1"/>
</dbReference>
<feature type="binding site" evidence="8">
    <location>
        <position position="16"/>
    </location>
    <ligand>
        <name>Zn(2+)</name>
        <dbReference type="ChEBI" id="CHEBI:29105"/>
    </ligand>
</feature>
<dbReference type="OrthoDB" id="654211at2759"/>
<feature type="compositionally biased region" description="Polar residues" evidence="9">
    <location>
        <begin position="543"/>
        <end position="570"/>
    </location>
</feature>
<feature type="compositionally biased region" description="Basic residues" evidence="9">
    <location>
        <begin position="527"/>
        <end position="536"/>
    </location>
</feature>
<feature type="domain" description="C2H2-type" evidence="10">
    <location>
        <begin position="393"/>
        <end position="420"/>
    </location>
</feature>
<dbReference type="PROSITE" id="PS51915">
    <property type="entry name" value="ZAD"/>
    <property type="match status" value="1"/>
</dbReference>
<dbReference type="PANTHER" id="PTHR24379">
    <property type="entry name" value="KRAB AND ZINC FINGER DOMAIN-CONTAINING"/>
    <property type="match status" value="1"/>
</dbReference>
<name>A0A482WGG1_LAOST</name>
<dbReference type="EMBL" id="QKKF02037264">
    <property type="protein sequence ID" value="RZF32306.1"/>
    <property type="molecule type" value="Genomic_DNA"/>
</dbReference>
<feature type="domain" description="C2H2-type" evidence="10">
    <location>
        <begin position="477"/>
        <end position="504"/>
    </location>
</feature>
<sequence length="633" mass="70920">MSGYKRVNYYELCRLCTSSEGNKVHIFREEGRKRQIPTKIQECLSLPLSENDSLPKNICTQCEEKLESFNSFKEACLDAGKMLTTFFSTIRFSDDFLKNGLVYIRDTSQNESKEKSSEAEDHPPPVDACSDSGRTTIINQSQSPDVNHVTSTTSKVAAATKKQVMGTTQNNYTFREQIEAQNVSLPSQVVVMNSNYVGFNNGNLMNGNVKRESPLNNNHMMNSSHNKSPNIFQSSTEMPLKETNESADQNLFYSKKKKKKTLVEMAGSNMGDAPQQEVTYQHNQEFRLQLGLANEVKESDGNFTTENAENRTSETQIGEFSFFKLKTEASMDGSMGEENGDSSMQLPDCEMSDREYGSNEELTGHMVGYEGEAGVDSGNPGSESSSNKRKADVFCEICNKGFRRKEHLHQHMKLHTGERPYNCSTCNKKFSRKEHLIRHSVSHTGEKCHPCDICGKTFSRKDNLHKHKKTHGVTGPYVCEECGKSFLIKHYYLLHQSIHNAAADHPNLFKCDICDKVFATKQYLRSHKVRHERKARKNDTKESAPSTAEQSATETTPPLQLNPSEPSPLTTINAQAILPSNLLQVAAPPLSTNVASISTPNPVFQVCNMSGKQTFVMSVASKQLLETFRKLNS</sequence>
<feature type="domain" description="ZAD" evidence="11">
    <location>
        <begin position="11"/>
        <end position="86"/>
    </location>
</feature>
<dbReference type="InterPro" id="IPR012934">
    <property type="entry name" value="Znf_AD"/>
</dbReference>
<comment type="subcellular location">
    <subcellularLocation>
        <location evidence="1">Nucleus</location>
    </subcellularLocation>
</comment>
<dbReference type="InParanoid" id="A0A482WGG1"/>
<proteinExistence type="predicted"/>
<evidence type="ECO:0000256" key="1">
    <source>
        <dbReference type="ARBA" id="ARBA00004123"/>
    </source>
</evidence>
<dbReference type="SMART" id="SM00868">
    <property type="entry name" value="zf-AD"/>
    <property type="match status" value="1"/>
</dbReference>
<evidence type="ECO:0000256" key="6">
    <source>
        <dbReference type="ARBA" id="ARBA00023242"/>
    </source>
</evidence>
<evidence type="ECO:0000256" key="4">
    <source>
        <dbReference type="ARBA" id="ARBA00022771"/>
    </source>
</evidence>
<dbReference type="PANTHER" id="PTHR24379:SF127">
    <property type="entry name" value="BLOODY FINGERS-RELATED"/>
    <property type="match status" value="1"/>
</dbReference>
<dbReference type="Gene3D" id="3.30.160.60">
    <property type="entry name" value="Classic Zinc Finger"/>
    <property type="match status" value="5"/>
</dbReference>
<keyword evidence="2 8" id="KW-0479">Metal-binding</keyword>
<evidence type="ECO:0000256" key="2">
    <source>
        <dbReference type="ARBA" id="ARBA00022723"/>
    </source>
</evidence>
<feature type="binding site" evidence="8">
    <location>
        <position position="62"/>
    </location>
    <ligand>
        <name>Zn(2+)</name>
        <dbReference type="ChEBI" id="CHEBI:29105"/>
    </ligand>
</feature>
<evidence type="ECO:0000259" key="11">
    <source>
        <dbReference type="PROSITE" id="PS51915"/>
    </source>
</evidence>
<evidence type="ECO:0000256" key="7">
    <source>
        <dbReference type="PROSITE-ProRule" id="PRU00042"/>
    </source>
</evidence>
<feature type="domain" description="C2H2-type" evidence="10">
    <location>
        <begin position="421"/>
        <end position="448"/>
    </location>
</feature>
<organism evidence="12 13">
    <name type="scientific">Laodelphax striatellus</name>
    <name type="common">Small brown planthopper</name>
    <name type="synonym">Delphax striatella</name>
    <dbReference type="NCBI Taxonomy" id="195883"/>
    <lineage>
        <taxon>Eukaryota</taxon>
        <taxon>Metazoa</taxon>
        <taxon>Ecdysozoa</taxon>
        <taxon>Arthropoda</taxon>
        <taxon>Hexapoda</taxon>
        <taxon>Insecta</taxon>
        <taxon>Pterygota</taxon>
        <taxon>Neoptera</taxon>
        <taxon>Paraneoptera</taxon>
        <taxon>Hemiptera</taxon>
        <taxon>Auchenorrhyncha</taxon>
        <taxon>Fulgoroidea</taxon>
        <taxon>Delphacidae</taxon>
        <taxon>Criomorphinae</taxon>
        <taxon>Laodelphax</taxon>
    </lineage>
</organism>
<feature type="binding site" evidence="8">
    <location>
        <position position="13"/>
    </location>
    <ligand>
        <name>Zn(2+)</name>
        <dbReference type="ChEBI" id="CHEBI:29105"/>
    </ligand>
</feature>
<feature type="compositionally biased region" description="Basic and acidic residues" evidence="9">
    <location>
        <begin position="111"/>
        <end position="124"/>
    </location>
</feature>
<accession>A0A482WGG1</accession>
<feature type="domain" description="C2H2-type" evidence="10">
    <location>
        <begin position="449"/>
        <end position="476"/>
    </location>
</feature>
<evidence type="ECO:0000313" key="13">
    <source>
        <dbReference type="Proteomes" id="UP000291343"/>
    </source>
</evidence>
<evidence type="ECO:0000256" key="3">
    <source>
        <dbReference type="ARBA" id="ARBA00022737"/>
    </source>
</evidence>
<gene>
    <name evidence="12" type="ORF">LSTR_LSTR001770</name>
</gene>
<dbReference type="SUPFAM" id="SSF57667">
    <property type="entry name" value="beta-beta-alpha zinc fingers"/>
    <property type="match status" value="3"/>
</dbReference>
<dbReference type="PROSITE" id="PS00028">
    <property type="entry name" value="ZINC_FINGER_C2H2_1"/>
    <property type="match status" value="5"/>
</dbReference>
<dbReference type="InterPro" id="IPR036236">
    <property type="entry name" value="Znf_C2H2_sf"/>
</dbReference>
<dbReference type="GO" id="GO:0000977">
    <property type="term" value="F:RNA polymerase II transcription regulatory region sequence-specific DNA binding"/>
    <property type="evidence" value="ECO:0007669"/>
    <property type="project" value="TreeGrafter"/>
</dbReference>
<dbReference type="FunFam" id="3.30.160.60:FF:000358">
    <property type="entry name" value="zinc finger protein 24"/>
    <property type="match status" value="1"/>
</dbReference>
<evidence type="ECO:0000256" key="8">
    <source>
        <dbReference type="PROSITE-ProRule" id="PRU01263"/>
    </source>
</evidence>
<keyword evidence="3" id="KW-0677">Repeat</keyword>
<comment type="caution">
    <text evidence="12">The sequence shown here is derived from an EMBL/GenBank/DDBJ whole genome shotgun (WGS) entry which is preliminary data.</text>
</comment>
<dbReference type="PROSITE" id="PS50157">
    <property type="entry name" value="ZINC_FINGER_C2H2_2"/>
    <property type="match status" value="5"/>
</dbReference>
<feature type="region of interest" description="Disordered" evidence="9">
    <location>
        <begin position="109"/>
        <end position="134"/>
    </location>
</feature>
<dbReference type="Gene3D" id="3.40.1800.20">
    <property type="match status" value="1"/>
</dbReference>
<dbReference type="FunCoup" id="A0A482WGG1">
    <property type="interactions" value="572"/>
</dbReference>
<evidence type="ECO:0000313" key="12">
    <source>
        <dbReference type="EMBL" id="RZF32306.1"/>
    </source>
</evidence>
<evidence type="ECO:0000256" key="9">
    <source>
        <dbReference type="SAM" id="MobiDB-lite"/>
    </source>
</evidence>
<keyword evidence="6" id="KW-0539">Nucleus</keyword>
<dbReference type="AlphaFoldDB" id="A0A482WGG1"/>
<dbReference type="SMR" id="A0A482WGG1"/>
<dbReference type="Pfam" id="PF07776">
    <property type="entry name" value="zf-AD"/>
    <property type="match status" value="1"/>
</dbReference>
<dbReference type="FunFam" id="3.30.160.60:FF:001498">
    <property type="entry name" value="Zinc finger protein 404"/>
    <property type="match status" value="1"/>
</dbReference>
<keyword evidence="13" id="KW-1185">Reference proteome</keyword>
<dbReference type="SMART" id="SM00355">
    <property type="entry name" value="ZnF_C2H2"/>
    <property type="match status" value="5"/>
</dbReference>
<keyword evidence="4 7" id="KW-0863">Zinc-finger</keyword>
<dbReference type="Proteomes" id="UP000291343">
    <property type="component" value="Unassembled WGS sequence"/>
</dbReference>
<dbReference type="STRING" id="195883.A0A482WGG1"/>
<reference evidence="12 13" key="1">
    <citation type="journal article" date="2017" name="Gigascience">
        <title>Genome sequence of the small brown planthopper, Laodelphax striatellus.</title>
        <authorList>
            <person name="Zhu J."/>
            <person name="Jiang F."/>
            <person name="Wang X."/>
            <person name="Yang P."/>
            <person name="Bao Y."/>
            <person name="Zhao W."/>
            <person name="Wang W."/>
            <person name="Lu H."/>
            <person name="Wang Q."/>
            <person name="Cui N."/>
            <person name="Li J."/>
            <person name="Chen X."/>
            <person name="Luo L."/>
            <person name="Yu J."/>
            <person name="Kang L."/>
            <person name="Cui F."/>
        </authorList>
    </citation>
    <scope>NUCLEOTIDE SEQUENCE [LARGE SCALE GENOMIC DNA]</scope>
    <source>
        <strain evidence="12">Lst14</strain>
    </source>
</reference>
<feature type="domain" description="C2H2-type" evidence="10">
    <location>
        <begin position="509"/>
        <end position="536"/>
    </location>
</feature>
<evidence type="ECO:0000259" key="10">
    <source>
        <dbReference type="PROSITE" id="PS50157"/>
    </source>
</evidence>
<dbReference type="GO" id="GO:0000981">
    <property type="term" value="F:DNA-binding transcription factor activity, RNA polymerase II-specific"/>
    <property type="evidence" value="ECO:0007669"/>
    <property type="project" value="TreeGrafter"/>
</dbReference>
<dbReference type="GO" id="GO:0008270">
    <property type="term" value="F:zinc ion binding"/>
    <property type="evidence" value="ECO:0007669"/>
    <property type="project" value="UniProtKB-UniRule"/>
</dbReference>
<dbReference type="FunFam" id="3.30.160.60:FF:000446">
    <property type="entry name" value="Zinc finger protein"/>
    <property type="match status" value="1"/>
</dbReference>
<evidence type="ECO:0000256" key="5">
    <source>
        <dbReference type="ARBA" id="ARBA00022833"/>
    </source>
</evidence>
<dbReference type="GO" id="GO:0005634">
    <property type="term" value="C:nucleus"/>
    <property type="evidence" value="ECO:0007669"/>
    <property type="project" value="UniProtKB-SubCell"/>
</dbReference>
<evidence type="ECO:0008006" key="14">
    <source>
        <dbReference type="Google" id="ProtNLM"/>
    </source>
</evidence>
<dbReference type="Pfam" id="PF00096">
    <property type="entry name" value="zf-C2H2"/>
    <property type="match status" value="3"/>
</dbReference>
<dbReference type="InterPro" id="IPR013087">
    <property type="entry name" value="Znf_C2H2_type"/>
</dbReference>